<dbReference type="GeneTree" id="ENSGT00950000182887"/>
<dbReference type="PROSITE" id="PS00295">
    <property type="entry name" value="ARRESTINS"/>
    <property type="match status" value="1"/>
</dbReference>
<feature type="region of interest" description="Disordered" evidence="7">
    <location>
        <begin position="343"/>
        <end position="372"/>
    </location>
</feature>
<dbReference type="FunFam" id="2.60.40.640:FF:000011">
    <property type="entry name" value="S-arrestin isoform X2"/>
    <property type="match status" value="1"/>
</dbReference>
<protein>
    <recommendedName>
        <fullName evidence="2">Arrestin-C</fullName>
    </recommendedName>
    <alternativeName>
        <fullName evidence="6">Cone arrestin</fullName>
    </alternativeName>
</protein>
<proteinExistence type="inferred from homology"/>
<keyword evidence="3" id="KW-0716">Sensory transduction</keyword>
<keyword evidence="10" id="KW-1185">Reference proteome</keyword>
<dbReference type="AlphaFoldDB" id="G3PYI6"/>
<dbReference type="PANTHER" id="PTHR11792">
    <property type="entry name" value="ARRESTIN"/>
    <property type="match status" value="1"/>
</dbReference>
<reference evidence="9 10" key="1">
    <citation type="journal article" date="2021" name="G3 (Bethesda)">
        <title>Improved contiguity of the threespine stickleback genome using long-read sequencing.</title>
        <authorList>
            <person name="Nath S."/>
            <person name="Shaw D.E."/>
            <person name="White M.A."/>
        </authorList>
    </citation>
    <scope>NUCLEOTIDE SEQUENCE [LARGE SCALE GENOMIC DNA]</scope>
    <source>
        <strain evidence="9 10">Lake Benthic</strain>
    </source>
</reference>
<dbReference type="eggNOG" id="KOG3865">
    <property type="taxonomic scope" value="Eukaryota"/>
</dbReference>
<dbReference type="InterPro" id="IPR014752">
    <property type="entry name" value="Arrestin-like_C"/>
</dbReference>
<dbReference type="InterPro" id="IPR017864">
    <property type="entry name" value="Arrestin_CS"/>
</dbReference>
<organism evidence="9 10">
    <name type="scientific">Gasterosteus aculeatus aculeatus</name>
    <name type="common">three-spined stickleback</name>
    <dbReference type="NCBI Taxonomy" id="481459"/>
    <lineage>
        <taxon>Eukaryota</taxon>
        <taxon>Metazoa</taxon>
        <taxon>Chordata</taxon>
        <taxon>Craniata</taxon>
        <taxon>Vertebrata</taxon>
        <taxon>Euteleostomi</taxon>
        <taxon>Actinopterygii</taxon>
        <taxon>Neopterygii</taxon>
        <taxon>Teleostei</taxon>
        <taxon>Neoteleostei</taxon>
        <taxon>Acanthomorphata</taxon>
        <taxon>Eupercaria</taxon>
        <taxon>Perciformes</taxon>
        <taxon>Cottioidei</taxon>
        <taxon>Gasterosteales</taxon>
        <taxon>Gasterosteidae</taxon>
        <taxon>Gasterosteus</taxon>
    </lineage>
</organism>
<evidence type="ECO:0000256" key="5">
    <source>
        <dbReference type="ARBA" id="ARBA00024976"/>
    </source>
</evidence>
<comment type="similarity">
    <text evidence="1">Belongs to the arrestin family.</text>
</comment>
<reference evidence="9" key="2">
    <citation type="submission" date="2025-08" db="UniProtKB">
        <authorList>
            <consortium name="Ensembl"/>
        </authorList>
    </citation>
    <scope>IDENTIFICATION</scope>
</reference>
<dbReference type="FunFam" id="2.60.40.840:FF:000002">
    <property type="entry name" value="Arrestin 3"/>
    <property type="match status" value="1"/>
</dbReference>
<dbReference type="InterPro" id="IPR014756">
    <property type="entry name" value="Ig_E-set"/>
</dbReference>
<dbReference type="SMART" id="SM01017">
    <property type="entry name" value="Arrestin_C"/>
    <property type="match status" value="1"/>
</dbReference>
<dbReference type="GO" id="GO:0001664">
    <property type="term" value="F:G protein-coupled receptor binding"/>
    <property type="evidence" value="ECO:0007669"/>
    <property type="project" value="TreeGrafter"/>
</dbReference>
<evidence type="ECO:0000313" key="9">
    <source>
        <dbReference type="Ensembl" id="ENSGACP00000022676.2"/>
    </source>
</evidence>
<keyword evidence="4" id="KW-0844">Vision</keyword>
<comment type="function">
    <text evidence="5">May play a role in an as yet undefined retina-specific signal transduction. Could bind to photoactivated-phosphorylated red/green opsins.</text>
</comment>
<dbReference type="Pfam" id="PF00339">
    <property type="entry name" value="Arrestin_N"/>
    <property type="match status" value="1"/>
</dbReference>
<dbReference type="PRINTS" id="PR00309">
    <property type="entry name" value="ARRESTIN"/>
</dbReference>
<dbReference type="InterPro" id="IPR011022">
    <property type="entry name" value="Arrestin_C-like"/>
</dbReference>
<dbReference type="SUPFAM" id="SSF81296">
    <property type="entry name" value="E set domains"/>
    <property type="match status" value="2"/>
</dbReference>
<dbReference type="InParanoid" id="G3PYI6"/>
<evidence type="ECO:0000256" key="7">
    <source>
        <dbReference type="SAM" id="MobiDB-lite"/>
    </source>
</evidence>
<dbReference type="GO" id="GO:0002031">
    <property type="term" value="P:G protein-coupled receptor internalization"/>
    <property type="evidence" value="ECO:0007669"/>
    <property type="project" value="TreeGrafter"/>
</dbReference>
<dbReference type="GO" id="GO:0007601">
    <property type="term" value="P:visual perception"/>
    <property type="evidence" value="ECO:0007669"/>
    <property type="project" value="UniProtKB-KW"/>
</dbReference>
<reference evidence="9" key="3">
    <citation type="submission" date="2025-09" db="UniProtKB">
        <authorList>
            <consortium name="Ensembl"/>
        </authorList>
    </citation>
    <scope>IDENTIFICATION</scope>
</reference>
<dbReference type="GO" id="GO:0007165">
    <property type="term" value="P:signal transduction"/>
    <property type="evidence" value="ECO:0007669"/>
    <property type="project" value="InterPro"/>
</dbReference>
<dbReference type="Gene3D" id="2.60.40.840">
    <property type="match status" value="1"/>
</dbReference>
<dbReference type="Ensembl" id="ENSGACT00000022719.2">
    <property type="protein sequence ID" value="ENSGACP00000022676.2"/>
    <property type="gene ID" value="ENSGACG00000017170.2"/>
</dbReference>
<dbReference type="InterPro" id="IPR014753">
    <property type="entry name" value="Arrestin_N"/>
</dbReference>
<dbReference type="PANTHER" id="PTHR11792:SF19">
    <property type="entry name" value="ARRESTIN-C"/>
    <property type="match status" value="1"/>
</dbReference>
<evidence type="ECO:0000256" key="4">
    <source>
        <dbReference type="ARBA" id="ARBA00023305"/>
    </source>
</evidence>
<dbReference type="STRING" id="69293.ENSGACP00000022676"/>
<dbReference type="GO" id="GO:0001750">
    <property type="term" value="C:photoreceptor outer segment"/>
    <property type="evidence" value="ECO:0007669"/>
    <property type="project" value="UniProtKB-ARBA"/>
</dbReference>
<evidence type="ECO:0000313" key="10">
    <source>
        <dbReference type="Proteomes" id="UP000007635"/>
    </source>
</evidence>
<dbReference type="GO" id="GO:0007399">
    <property type="term" value="P:nervous system development"/>
    <property type="evidence" value="ECO:0007669"/>
    <property type="project" value="UniProtKB-ARBA"/>
</dbReference>
<evidence type="ECO:0000259" key="8">
    <source>
        <dbReference type="SMART" id="SM01017"/>
    </source>
</evidence>
<dbReference type="Gene3D" id="2.60.40.640">
    <property type="match status" value="1"/>
</dbReference>
<dbReference type="Proteomes" id="UP000007635">
    <property type="component" value="Chromosome IV"/>
</dbReference>
<dbReference type="OMA" id="GIIIHYK"/>
<dbReference type="InterPro" id="IPR000698">
    <property type="entry name" value="Arrestin"/>
</dbReference>
<dbReference type="Pfam" id="PF02752">
    <property type="entry name" value="Arrestin_C"/>
    <property type="match status" value="1"/>
</dbReference>
<evidence type="ECO:0000256" key="1">
    <source>
        <dbReference type="ARBA" id="ARBA00005298"/>
    </source>
</evidence>
<sequence>MSKVYKKTSGNGHIALYLGKRDFVDNVDSVELVDGAVKVDPAGLDGKKVFVYLACAFRYGSDDLDVIGLSFRRDIWIQRVQVYPPTGASVTKTPMHESLMKKIGEQGCPFSFQMPANLPCSVSLQPGPNDAGKACGVDFEIKAYIANTPDEEVEKKDTCRLMIRKIQFAPSSNKPGPKAEITKQFMMSDKPVILEASLEKEIYYHGDPIVVNVKINNETTKVVKKITVLVEQLASVVLYSSDTYTKMVCSEEFAETVNANSSFEKSFQITPLLANNKEKRGLSVDGRLKDEDTNLASTTLSQGDKEMQGIIISYKVKVNLTTGGGGLLGGLTGSDVTLELPLTLMSPKPAGQTSQLRPRRGGEMTSEGRSPL</sequence>
<name>G3PYI6_GASAC</name>
<feature type="domain" description="Arrestin C-terminal-like" evidence="8">
    <location>
        <begin position="188"/>
        <end position="349"/>
    </location>
</feature>
<evidence type="ECO:0000256" key="2">
    <source>
        <dbReference type="ARBA" id="ARBA00017730"/>
    </source>
</evidence>
<accession>G3PYI6</accession>
<dbReference type="InterPro" id="IPR011021">
    <property type="entry name" value="Arrestin-like_N"/>
</dbReference>
<dbReference type="Bgee" id="ENSGACG00000017170">
    <property type="expression patterns" value="Expressed in camera-type eye and 2 other cell types or tissues"/>
</dbReference>
<evidence type="ECO:0000256" key="6">
    <source>
        <dbReference type="ARBA" id="ARBA00031498"/>
    </source>
</evidence>
<evidence type="ECO:0000256" key="3">
    <source>
        <dbReference type="ARBA" id="ARBA00022606"/>
    </source>
</evidence>